<feature type="domain" description="NAD-dependent epimerase/dehydratase" evidence="2">
    <location>
        <begin position="3"/>
        <end position="249"/>
    </location>
</feature>
<dbReference type="InterPro" id="IPR036291">
    <property type="entry name" value="NAD(P)-bd_dom_sf"/>
</dbReference>
<dbReference type="SUPFAM" id="SSF51735">
    <property type="entry name" value="NAD(P)-binding Rossmann-fold domains"/>
    <property type="match status" value="1"/>
</dbReference>
<evidence type="ECO:0000313" key="3">
    <source>
        <dbReference type="EMBL" id="MCT7376947.1"/>
    </source>
</evidence>
<accession>A0ABT2LSX7</accession>
<keyword evidence="4" id="KW-1185">Reference proteome</keyword>
<gene>
    <name evidence="3" type="ORF">N5A92_18125</name>
</gene>
<comment type="caution">
    <text evidence="3">The sequence shown here is derived from an EMBL/GenBank/DDBJ whole genome shotgun (WGS) entry which is preliminary data.</text>
</comment>
<dbReference type="Proteomes" id="UP001320831">
    <property type="component" value="Unassembled WGS sequence"/>
</dbReference>
<organism evidence="3 4">
    <name type="scientific">Chelativorans salis</name>
    <dbReference type="NCBI Taxonomy" id="2978478"/>
    <lineage>
        <taxon>Bacteria</taxon>
        <taxon>Pseudomonadati</taxon>
        <taxon>Pseudomonadota</taxon>
        <taxon>Alphaproteobacteria</taxon>
        <taxon>Hyphomicrobiales</taxon>
        <taxon>Phyllobacteriaceae</taxon>
        <taxon>Chelativorans</taxon>
    </lineage>
</organism>
<name>A0ABT2LSX7_9HYPH</name>
<dbReference type="PANTHER" id="PTHR43574">
    <property type="entry name" value="EPIMERASE-RELATED"/>
    <property type="match status" value="1"/>
</dbReference>
<keyword evidence="1" id="KW-0520">NAD</keyword>
<dbReference type="InterPro" id="IPR001509">
    <property type="entry name" value="Epimerase_deHydtase"/>
</dbReference>
<dbReference type="EMBL" id="JAOCZP010000005">
    <property type="protein sequence ID" value="MCT7376947.1"/>
    <property type="molecule type" value="Genomic_DNA"/>
</dbReference>
<dbReference type="PRINTS" id="PR01713">
    <property type="entry name" value="NUCEPIMERASE"/>
</dbReference>
<evidence type="ECO:0000313" key="4">
    <source>
        <dbReference type="Proteomes" id="UP001320831"/>
    </source>
</evidence>
<reference evidence="3 4" key="1">
    <citation type="submission" date="2022-09" db="EMBL/GenBank/DDBJ databases">
        <title>Chelativorans salina sp. nov., a novel slightly halophilic bacterium isolated from a saline lake sediment enrichment.</title>
        <authorList>
            <person name="Gao L."/>
            <person name="Fang B.-Z."/>
            <person name="Li W.-J."/>
        </authorList>
    </citation>
    <scope>NUCLEOTIDE SEQUENCE [LARGE SCALE GENOMIC DNA]</scope>
    <source>
        <strain evidence="3 4">EGI FJ00035</strain>
    </source>
</reference>
<dbReference type="RefSeq" id="WP_260905199.1">
    <property type="nucleotide sequence ID" value="NZ_JAOCZP010000005.1"/>
</dbReference>
<protein>
    <submittedName>
        <fullName evidence="3">NAD-dependent epimerase/dehydratase family protein</fullName>
    </submittedName>
</protein>
<proteinExistence type="predicted"/>
<sequence length="331" mass="37195">MKVLLTGIAGFIGFHTALRLAARGDEIIGVDNLNDYYPVSLKRARLNILGKRARFRKMDIADIEALSALVVAERPDVIVHLAAQAGVRYSLENPLAYARSNLIGHLSVLEACRRWKGLRHLVYASSSSVYGDNKNVPFSEADRVDSPKSLYAATKRSDELMSEAYASLYGLRQIGLRFFTVYGAWGRPDMAYWIFTKSVIEGHPIRMFNNGDMMRDFTHVDDIVSGVVSTAVSPVFLSDEHPHRVYNVGNNCPTKLIELVRLIEQHTGRSATIRYELMQPGDVVSTYADIESMQTDYGFHPTTSLSDGIREFVGWYRNYAGYTRREVEVVA</sequence>
<dbReference type="Pfam" id="PF01370">
    <property type="entry name" value="Epimerase"/>
    <property type="match status" value="1"/>
</dbReference>
<evidence type="ECO:0000259" key="2">
    <source>
        <dbReference type="Pfam" id="PF01370"/>
    </source>
</evidence>
<dbReference type="Gene3D" id="3.40.50.720">
    <property type="entry name" value="NAD(P)-binding Rossmann-like Domain"/>
    <property type="match status" value="1"/>
</dbReference>
<evidence type="ECO:0000256" key="1">
    <source>
        <dbReference type="ARBA" id="ARBA00023027"/>
    </source>
</evidence>